<evidence type="ECO:0000256" key="8">
    <source>
        <dbReference type="ARBA" id="ARBA00048744"/>
    </source>
</evidence>
<feature type="domain" description="RdRp catalytic" evidence="10">
    <location>
        <begin position="402"/>
        <end position="546"/>
    </location>
</feature>
<evidence type="ECO:0000256" key="4">
    <source>
        <dbReference type="ARBA" id="ARBA00022695"/>
    </source>
</evidence>
<name>A0A514DCR9_9VIRU</name>
<evidence type="ECO:0000313" key="11">
    <source>
        <dbReference type="EMBL" id="QDH91402.1"/>
    </source>
</evidence>
<keyword evidence="4" id="KW-0548">Nucleotidyltransferase</keyword>
<proteinExistence type="predicted"/>
<evidence type="ECO:0000256" key="6">
    <source>
        <dbReference type="ARBA" id="ARBA00022953"/>
    </source>
</evidence>
<feature type="binding site" evidence="9">
    <location>
        <position position="514"/>
    </location>
    <ligand>
        <name>Mg(2+)</name>
        <dbReference type="ChEBI" id="CHEBI:18420"/>
        <label>2</label>
    </ligand>
</feature>
<dbReference type="InterPro" id="IPR005093">
    <property type="entry name" value="RNArep_beta"/>
</dbReference>
<dbReference type="EC" id="2.7.7.48" evidence="1"/>
<keyword evidence="6" id="KW-0693">Viral RNA replication</keyword>
<reference evidence="11" key="1">
    <citation type="submission" date="2019-05" db="EMBL/GenBank/DDBJ databases">
        <title>Metatranscriptomic reconstruction reveals RNA viruses with the potential to shape carbon cycling in soil.</title>
        <authorList>
            <person name="Starr E.P."/>
            <person name="Nuccio E."/>
            <person name="Pett-Ridge J."/>
            <person name="Banfield J.F."/>
            <person name="Firestone M.K."/>
        </authorList>
    </citation>
    <scope>NUCLEOTIDE SEQUENCE</scope>
    <source>
        <strain evidence="11">H4_Bulk_Litter_24_scaffold_242</strain>
    </source>
</reference>
<evidence type="ECO:0000256" key="5">
    <source>
        <dbReference type="ARBA" id="ARBA00022741"/>
    </source>
</evidence>
<accession>A0A514DCR9</accession>
<dbReference type="GO" id="GO:0003968">
    <property type="term" value="F:RNA-directed RNA polymerase activity"/>
    <property type="evidence" value="ECO:0007669"/>
    <property type="project" value="UniProtKB-KW"/>
</dbReference>
<gene>
    <name evidence="11" type="ORF">H4BulkLitter24242_000002</name>
</gene>
<dbReference type="PROSITE" id="PS50522">
    <property type="entry name" value="RDRP_PHAGE"/>
    <property type="match status" value="1"/>
</dbReference>
<sequence>MKSLVNVLLHVVEGLHKDVLSAYPGLEVDLSRDYERLALYSQTRGIGLFTLDLPHLESLLLTGLEVGFLTLEGPLSTAVSKRVRVPRLYSGLWLKVFDRHASLKQDVDVTALAFLRQLLVLGKKLELGCSHDRIQAAVRNYHDIERKLRHPTLRWDEDSLGFDGTVDAVHNDLHLRHGVLTLFPVDGDEISPRQEEGEVTHGYRTSPAFASGTLRLDLRDVCSGDRDSFLRSSPLFAQSAQRATASEIEQRLKDARLLGNIQRVADVIVGALPYLNPPLFSQWLEEHGKGIGFKHGPGAVAERLKKHEKSDFPNWPAKLQGTFGFEICGSIAGSDSVRPLNHEVASRLIDVPKTTKGPRLIAAEPTSHQWCQQLVLRYFFESWRVLFGTALIDFKDQSKSGDLVLKASLDKSLATVDLSDASDRLTCWTVERIFRRNPSVLRALHAARTRYLRDDISEIPDFLSLRKFASQGTAVTFPVMSIVMLCIALGSVMQGHITLSRIRRMATQVRVFGDDIIIPAHGYEHLVRAMELLELKVNVAKSYVNGHFRESCGVDGYLGYDVTPCKPKTLVADSPAACQAVVDNANNLYIKGYWNASTACLDLLPPRLRRGIRIVGRNATGFSGLTSYSGSYESHLAKRWNSRLHRYEVRVWSLSVRTQKADRNGFSALLDFFAQQHSHEHARAVSNYADFRKTFIGLHWEPANSDAWVLPEMQVL</sequence>
<comment type="catalytic activity">
    <reaction evidence="8">
        <text>RNA(n) + a ribonucleoside 5'-triphosphate = RNA(n+1) + diphosphate</text>
        <dbReference type="Rhea" id="RHEA:21248"/>
        <dbReference type="Rhea" id="RHEA-COMP:14527"/>
        <dbReference type="Rhea" id="RHEA-COMP:17342"/>
        <dbReference type="ChEBI" id="CHEBI:33019"/>
        <dbReference type="ChEBI" id="CHEBI:61557"/>
        <dbReference type="ChEBI" id="CHEBI:140395"/>
        <dbReference type="EC" id="2.7.7.48"/>
    </reaction>
</comment>
<feature type="binding site" evidence="9">
    <location>
        <position position="515"/>
    </location>
    <ligand>
        <name>Mg(2+)</name>
        <dbReference type="ChEBI" id="CHEBI:18420"/>
        <label>2</label>
    </ligand>
</feature>
<keyword evidence="5" id="KW-0547">Nucleotide-binding</keyword>
<dbReference type="GO" id="GO:0000166">
    <property type="term" value="F:nucleotide binding"/>
    <property type="evidence" value="ECO:0007669"/>
    <property type="project" value="UniProtKB-KW"/>
</dbReference>
<dbReference type="EMBL" id="MN036211">
    <property type="protein sequence ID" value="QDH91402.1"/>
    <property type="molecule type" value="Genomic_RNA"/>
</dbReference>
<keyword evidence="2 11" id="KW-0696">RNA-directed RNA polymerase</keyword>
<evidence type="ECO:0000259" key="10">
    <source>
        <dbReference type="PROSITE" id="PS50522"/>
    </source>
</evidence>
<feature type="binding site" evidence="9">
    <location>
        <position position="417"/>
    </location>
    <ligand>
        <name>Mg(2+)</name>
        <dbReference type="ChEBI" id="CHEBI:18420"/>
        <label>2</label>
    </ligand>
</feature>
<organism evidence="11">
    <name type="scientific">Leviviridae sp</name>
    <dbReference type="NCBI Taxonomy" id="2027243"/>
    <lineage>
        <taxon>Viruses</taxon>
        <taxon>Riboviria</taxon>
        <taxon>Orthornavirae</taxon>
        <taxon>Lenarviricota</taxon>
        <taxon>Leviviricetes</taxon>
        <taxon>Norzivirales</taxon>
        <taxon>Fiersviridae</taxon>
    </lineage>
</organism>
<evidence type="ECO:0000256" key="3">
    <source>
        <dbReference type="ARBA" id="ARBA00022679"/>
    </source>
</evidence>
<keyword evidence="3" id="KW-0808">Transferase</keyword>
<protein>
    <recommendedName>
        <fullName evidence="1">RNA-directed RNA polymerase</fullName>
        <ecNumber evidence="1">2.7.7.48</ecNumber>
    </recommendedName>
    <alternativeName>
        <fullName evidence="7">RNA replicase beta chain</fullName>
    </alternativeName>
</protein>
<comment type="cofactor">
    <cofactor evidence="9">
        <name>Mg(2+)</name>
        <dbReference type="ChEBI" id="CHEBI:18420"/>
    </cofactor>
    <text evidence="9">Binds 2 Mg(2+) per subunit.</text>
</comment>
<evidence type="ECO:0000256" key="9">
    <source>
        <dbReference type="PIRSR" id="PIRSR605093-1"/>
    </source>
</evidence>
<keyword evidence="9" id="KW-0460">Magnesium</keyword>
<dbReference type="InterPro" id="IPR007096">
    <property type="entry name" value="RNA-dir_Rpol_cat_phage"/>
</dbReference>
<dbReference type="GO" id="GO:0039694">
    <property type="term" value="P:viral RNA genome replication"/>
    <property type="evidence" value="ECO:0007669"/>
    <property type="project" value="InterPro"/>
</dbReference>
<evidence type="ECO:0000256" key="1">
    <source>
        <dbReference type="ARBA" id="ARBA00012494"/>
    </source>
</evidence>
<evidence type="ECO:0000256" key="7">
    <source>
        <dbReference type="ARBA" id="ARBA00030248"/>
    </source>
</evidence>
<evidence type="ECO:0000256" key="2">
    <source>
        <dbReference type="ARBA" id="ARBA00022484"/>
    </source>
</evidence>
<keyword evidence="9" id="KW-0479">Metal-binding</keyword>
<dbReference type="Pfam" id="PF03431">
    <property type="entry name" value="RNA_replicase_B"/>
    <property type="match status" value="1"/>
</dbReference>
<dbReference type="GO" id="GO:0046872">
    <property type="term" value="F:metal ion binding"/>
    <property type="evidence" value="ECO:0007669"/>
    <property type="project" value="UniProtKB-KW"/>
</dbReference>